<evidence type="ECO:0008006" key="3">
    <source>
        <dbReference type="Google" id="ProtNLM"/>
    </source>
</evidence>
<dbReference type="SUPFAM" id="SSF55166">
    <property type="entry name" value="Hedgehog/DD-peptidase"/>
    <property type="match status" value="1"/>
</dbReference>
<dbReference type="EMBL" id="WQKZ01000001">
    <property type="protein sequence ID" value="MVN75661.1"/>
    <property type="molecule type" value="Genomic_DNA"/>
</dbReference>
<reference evidence="1 2" key="1">
    <citation type="submission" date="2019-12" db="EMBL/GenBank/DDBJ databases">
        <title>Hymenobacter sp. HMF4947 Genome sequencing and assembly.</title>
        <authorList>
            <person name="Kang H."/>
            <person name="Cha I."/>
            <person name="Kim H."/>
            <person name="Joh K."/>
        </authorList>
    </citation>
    <scope>NUCLEOTIDE SEQUENCE [LARGE SCALE GENOMIC DNA]</scope>
    <source>
        <strain evidence="1 2">HMF4947</strain>
    </source>
</reference>
<proteinExistence type="predicted"/>
<gene>
    <name evidence="1" type="ORF">GO988_04910</name>
</gene>
<evidence type="ECO:0000313" key="1">
    <source>
        <dbReference type="EMBL" id="MVN75661.1"/>
    </source>
</evidence>
<evidence type="ECO:0000313" key="2">
    <source>
        <dbReference type="Proteomes" id="UP000441336"/>
    </source>
</evidence>
<dbReference type="InterPro" id="IPR009045">
    <property type="entry name" value="Zn_M74/Hedgehog-like"/>
</dbReference>
<dbReference type="Gene3D" id="3.30.1380.10">
    <property type="match status" value="1"/>
</dbReference>
<comment type="caution">
    <text evidence="1">The sequence shown here is derived from an EMBL/GenBank/DDBJ whole genome shotgun (WGS) entry which is preliminary data.</text>
</comment>
<accession>A0A7K1TBX5</accession>
<dbReference type="RefSeq" id="WP_157562383.1">
    <property type="nucleotide sequence ID" value="NZ_WQKZ01000001.1"/>
</dbReference>
<dbReference type="CDD" id="cd14845">
    <property type="entry name" value="L-Ala-D-Glu_peptidase_like"/>
    <property type="match status" value="1"/>
</dbReference>
<dbReference type="Proteomes" id="UP000441336">
    <property type="component" value="Unassembled WGS sequence"/>
</dbReference>
<keyword evidence="2" id="KW-1185">Reference proteome</keyword>
<name>A0A7K1TBX5_9BACT</name>
<protein>
    <recommendedName>
        <fullName evidence="3">M15 family peptidase</fullName>
    </recommendedName>
</protein>
<sequence length="161" mass="18358">MTTFYEDVLKKHKLFNSPKRVDSLDLLEPTFRAKVQAILDDAASHNIKLLVFETYRSSARQQQLFDEGASKLKLVGVHHYGLAADIVYSRGGEPSWKGDFNFLGQLARAHQLIWGGNWGYPQTPHSFVDADHVQWCTVGRQAALFRGEWYPVAGYDPYQEL</sequence>
<dbReference type="AlphaFoldDB" id="A0A7K1TBX5"/>
<organism evidence="1 2">
    <name type="scientific">Hymenobacter ginkgonis</name>
    <dbReference type="NCBI Taxonomy" id="2682976"/>
    <lineage>
        <taxon>Bacteria</taxon>
        <taxon>Pseudomonadati</taxon>
        <taxon>Bacteroidota</taxon>
        <taxon>Cytophagia</taxon>
        <taxon>Cytophagales</taxon>
        <taxon>Hymenobacteraceae</taxon>
        <taxon>Hymenobacter</taxon>
    </lineage>
</organism>